<evidence type="ECO:0000256" key="1">
    <source>
        <dbReference type="SAM" id="Phobius"/>
    </source>
</evidence>
<keyword evidence="1" id="KW-0812">Transmembrane</keyword>
<organism evidence="2">
    <name type="scientific">Phytophthora nicotianae</name>
    <name type="common">Potato buckeye rot agent</name>
    <name type="synonym">Phytophthora parasitica</name>
    <dbReference type="NCBI Taxonomy" id="4792"/>
    <lineage>
        <taxon>Eukaryota</taxon>
        <taxon>Sar</taxon>
        <taxon>Stramenopiles</taxon>
        <taxon>Oomycota</taxon>
        <taxon>Peronosporomycetes</taxon>
        <taxon>Peronosporales</taxon>
        <taxon>Peronosporaceae</taxon>
        <taxon>Phytophthora</taxon>
    </lineage>
</organism>
<dbReference type="Proteomes" id="UP000053864">
    <property type="component" value="Unassembled WGS sequence"/>
</dbReference>
<gene>
    <name evidence="2" type="ORF">L916_11211</name>
</gene>
<dbReference type="VEuPathDB" id="FungiDB:PPTG_12821"/>
<keyword evidence="1" id="KW-1133">Transmembrane helix</keyword>
<feature type="transmembrane region" description="Helical" evidence="1">
    <location>
        <begin position="32"/>
        <end position="53"/>
    </location>
</feature>
<dbReference type="EMBL" id="KI673670">
    <property type="protein sequence ID" value="ETL36883.1"/>
    <property type="molecule type" value="Genomic_DNA"/>
</dbReference>
<accession>W2IU02</accession>
<feature type="transmembrane region" description="Helical" evidence="1">
    <location>
        <begin position="73"/>
        <end position="95"/>
    </location>
</feature>
<keyword evidence="1" id="KW-0472">Membrane</keyword>
<reference evidence="2" key="1">
    <citation type="submission" date="2013-11" db="EMBL/GenBank/DDBJ databases">
        <title>The Genome Sequence of Phytophthora parasitica CJ05E6.</title>
        <authorList>
            <consortium name="The Broad Institute Genomics Platform"/>
            <person name="Russ C."/>
            <person name="Tyler B."/>
            <person name="Panabieres F."/>
            <person name="Shan W."/>
            <person name="Tripathy S."/>
            <person name="Grunwald N."/>
            <person name="Machado M."/>
            <person name="Johnson C.S."/>
            <person name="Arredondo F."/>
            <person name="Hong C."/>
            <person name="Coffey M."/>
            <person name="Young S.K."/>
            <person name="Zeng Q."/>
            <person name="Gargeya S."/>
            <person name="Fitzgerald M."/>
            <person name="Abouelleil A."/>
            <person name="Alvarado L."/>
            <person name="Chapman S.B."/>
            <person name="Gainer-Dewar J."/>
            <person name="Goldberg J."/>
            <person name="Griggs A."/>
            <person name="Gujja S."/>
            <person name="Hansen M."/>
            <person name="Howarth C."/>
            <person name="Imamovic A."/>
            <person name="Ireland A."/>
            <person name="Larimer J."/>
            <person name="McCowan C."/>
            <person name="Murphy C."/>
            <person name="Pearson M."/>
            <person name="Poon T.W."/>
            <person name="Priest M."/>
            <person name="Roberts A."/>
            <person name="Saif S."/>
            <person name="Shea T."/>
            <person name="Sykes S."/>
            <person name="Wortman J."/>
            <person name="Nusbaum C."/>
            <person name="Birren B."/>
        </authorList>
    </citation>
    <scope>NUCLEOTIDE SEQUENCE [LARGE SCALE GENOMIC DNA]</scope>
    <source>
        <strain evidence="2">CJ05E6</strain>
    </source>
</reference>
<proteinExistence type="predicted"/>
<evidence type="ECO:0000313" key="2">
    <source>
        <dbReference type="EMBL" id="ETL36883.1"/>
    </source>
</evidence>
<dbReference type="AlphaFoldDB" id="W2IU02"/>
<feature type="transmembrane region" description="Helical" evidence="1">
    <location>
        <begin position="7"/>
        <end position="26"/>
    </location>
</feature>
<name>W2IU02_PHYNI</name>
<protein>
    <submittedName>
        <fullName evidence="2">Uncharacterized protein</fullName>
    </submittedName>
</protein>
<feature type="non-terminal residue" evidence="2">
    <location>
        <position position="97"/>
    </location>
</feature>
<sequence>MTGVAAIALGTAMCSVSTLLGLAVIWRFPTPFGYILNIGPYVLFLSTFTILVIGPRVLQRSPVLREQINSQLLIIVSQGVVVGCFTIFSAVFNLLSG</sequence>